<feature type="region of interest" description="Disordered" evidence="2">
    <location>
        <begin position="172"/>
        <end position="191"/>
    </location>
</feature>
<dbReference type="Pfam" id="PF22893">
    <property type="entry name" value="ULD_2"/>
    <property type="match status" value="1"/>
</dbReference>
<sequence length="1159" mass="129348">MVPGFGFSVGDFIAAAGLIKKVSDALKDAGGASSEYQHVMIELEGLDRALKFVAAIQPDQSNLHHIDAIRGMALSCQIPLQQFLLKIQKYESYLGPFPASSSISRSTKKAKWAVYVAGQVESLRAVVAAKVVSINLLLNVQISGAISKIEPAIREERNHLLSEILQVRQSMSEMKQDSRKTQSDASKAAESAQTAAISHEAALSSINSKLNKSMEDVLGGLERLSTSARSVETTVLNLRDTGQQILQFIGDFPREIRDLLQKIIRTNLQLYYLILRSQNNIAKVPTMLLESNILFEDALGRTQTLPYEWFRHWDTFEGLLKTEFKGIPGESNVLGGSYHLLDTKNRGQIIRKEDWSHRVTPGSTVLMSMIMTQLRLRRGVCPRPSCNTMSFHAATSDPTISCSNCGLHYSLMTGLVAEESKVLEIEDEESYVSQRQAEEDARVFGERMAPSDLEVENSVQLPQDFNKAPVIGGHQGVIDLSNLTNSMDPMDIDDPEQKDVSPNTFSEQDDPCNRAEALDPNQRVHGTPLGAWLSKIPMVDTAQDISQKAGFLAPENDEAHGIESFRHVHISYDDNVSEVQQVASEPACTDGIENITFAARIFYRNIRDRYPQIPHFLAHRLAKANKKRAERLEVSRLEHEQNSHSEGWDEESEDSNLNKRNGRPLINRSALVPPFEIDDALIDSSSTRVDVQNIPETPSSKREASESNFIHRNESTKTRLTDTDTSYWSGAARVPSANSSASGSSKRNSSLHGYDRDRHSPASGSSKRNSSLHGYDQDRHSPVSRSTTTDGGSSKTRSIQNHQKPLLTLPPPPIVLSTQQSFTCDICGRTINVLRKRDWKKHVFQDLEPFMCTFQDCKISDKTYASRRAFMTHEMKHHREIFRKLRCNRCNQIFNQTDLKAHSVFCAKSSKMRHYTGKRSQPFSVVQKRIADSICPFCAELITGGSEKFAQHLGHHLEEISFAVVRKPYEEWQFYEDSVSAKSLASSSVLNDNIVKAAVEGDLELVTDLIKEGFDVNTIINSSTLLHIASESGVPDSVRILLQNGANQQIMELPAGRSVIWADDKPLRLQRGLTALELAVVQDHVEVVTLLANAASNDGLQHIGNNALLLAATLGRPALFKEILNCFDKFDDNLLTTCFHLSIRQGHREIISNYWNLVR</sequence>
<keyword evidence="1" id="KW-0040">ANK repeat</keyword>
<comment type="caution">
    <text evidence="5">The sequence shown here is derived from an EMBL/GenBank/DDBJ whole genome shotgun (WGS) entry which is preliminary data.</text>
</comment>
<dbReference type="SMART" id="SM00248">
    <property type="entry name" value="ANK"/>
    <property type="match status" value="4"/>
</dbReference>
<feature type="compositionally biased region" description="Low complexity" evidence="2">
    <location>
        <begin position="736"/>
        <end position="750"/>
    </location>
</feature>
<proteinExistence type="predicted"/>
<dbReference type="Pfam" id="PF26082">
    <property type="entry name" value="zf-C2H2_AcuF"/>
    <property type="match status" value="1"/>
</dbReference>
<dbReference type="Gene3D" id="1.25.40.20">
    <property type="entry name" value="Ankyrin repeat-containing domain"/>
    <property type="match status" value="1"/>
</dbReference>
<evidence type="ECO:0000259" key="3">
    <source>
        <dbReference type="Pfam" id="PF22893"/>
    </source>
</evidence>
<feature type="compositionally biased region" description="Basic and acidic residues" evidence="2">
    <location>
        <begin position="633"/>
        <end position="647"/>
    </location>
</feature>
<accession>A0ABR4PF87</accession>
<keyword evidence="6" id="KW-1185">Reference proteome</keyword>
<dbReference type="PANTHER" id="PTHR38886">
    <property type="entry name" value="SESA DOMAIN-CONTAINING PROTEIN"/>
    <property type="match status" value="1"/>
</dbReference>
<dbReference type="InterPro" id="IPR002110">
    <property type="entry name" value="Ankyrin_rpt"/>
</dbReference>
<feature type="region of interest" description="Disordered" evidence="2">
    <location>
        <begin position="633"/>
        <end position="663"/>
    </location>
</feature>
<feature type="compositionally biased region" description="Polar residues" evidence="2">
    <location>
        <begin position="762"/>
        <end position="772"/>
    </location>
</feature>
<feature type="domain" description="Oxidoreductase acuF-like C2H2 type zinc-finger" evidence="4">
    <location>
        <begin position="820"/>
        <end position="847"/>
    </location>
</feature>
<dbReference type="Proteomes" id="UP001629113">
    <property type="component" value="Unassembled WGS sequence"/>
</dbReference>
<evidence type="ECO:0000256" key="1">
    <source>
        <dbReference type="PROSITE-ProRule" id="PRU00023"/>
    </source>
</evidence>
<dbReference type="InterPro" id="IPR054464">
    <property type="entry name" value="ULD_fung"/>
</dbReference>
<feature type="domain" description="Ubiquitin-like" evidence="3">
    <location>
        <begin position="291"/>
        <end position="372"/>
    </location>
</feature>
<feature type="compositionally biased region" description="Polar residues" evidence="2">
    <location>
        <begin position="688"/>
        <end position="698"/>
    </location>
</feature>
<feature type="repeat" description="ANK" evidence="1">
    <location>
        <begin position="1021"/>
        <end position="1053"/>
    </location>
</feature>
<dbReference type="PROSITE" id="PS50088">
    <property type="entry name" value="ANK_REPEAT"/>
    <property type="match status" value="1"/>
</dbReference>
<feature type="compositionally biased region" description="Basic and acidic residues" evidence="2">
    <location>
        <begin position="699"/>
        <end position="722"/>
    </location>
</feature>
<dbReference type="InterPro" id="IPR058925">
    <property type="entry name" value="zf-C2H2_AcuF"/>
</dbReference>
<feature type="region of interest" description="Disordered" evidence="2">
    <location>
        <begin position="688"/>
        <end position="812"/>
    </location>
</feature>
<name>A0ABR4PF87_9HELO</name>
<evidence type="ECO:0000313" key="6">
    <source>
        <dbReference type="Proteomes" id="UP001629113"/>
    </source>
</evidence>
<dbReference type="InterPro" id="IPR036770">
    <property type="entry name" value="Ankyrin_rpt-contain_sf"/>
</dbReference>
<evidence type="ECO:0000313" key="5">
    <source>
        <dbReference type="EMBL" id="KAL3421762.1"/>
    </source>
</evidence>
<dbReference type="Pfam" id="PF12796">
    <property type="entry name" value="Ank_2"/>
    <property type="match status" value="1"/>
</dbReference>
<evidence type="ECO:0008006" key="7">
    <source>
        <dbReference type="Google" id="ProtNLM"/>
    </source>
</evidence>
<evidence type="ECO:0000256" key="2">
    <source>
        <dbReference type="SAM" id="MobiDB-lite"/>
    </source>
</evidence>
<dbReference type="EMBL" id="JBFCZG010000005">
    <property type="protein sequence ID" value="KAL3421762.1"/>
    <property type="molecule type" value="Genomic_DNA"/>
</dbReference>
<reference evidence="5 6" key="1">
    <citation type="submission" date="2024-06" db="EMBL/GenBank/DDBJ databases">
        <title>Complete genome of Phlyctema vagabunda strain 19-DSS-EL-015.</title>
        <authorList>
            <person name="Fiorenzani C."/>
        </authorList>
    </citation>
    <scope>NUCLEOTIDE SEQUENCE [LARGE SCALE GENOMIC DNA]</scope>
    <source>
        <strain evidence="5 6">19-DSS-EL-015</strain>
    </source>
</reference>
<dbReference type="PROSITE" id="PS50297">
    <property type="entry name" value="ANK_REP_REGION"/>
    <property type="match status" value="1"/>
</dbReference>
<dbReference type="SUPFAM" id="SSF48403">
    <property type="entry name" value="Ankyrin repeat"/>
    <property type="match status" value="1"/>
</dbReference>
<dbReference type="PANTHER" id="PTHR38886:SF1">
    <property type="entry name" value="NACHT-NTPASE AND P-LOOP NTPASES N-TERMINAL DOMAIN-CONTAINING PROTEIN"/>
    <property type="match status" value="1"/>
</dbReference>
<feature type="compositionally biased region" description="Polar residues" evidence="2">
    <location>
        <begin position="783"/>
        <end position="803"/>
    </location>
</feature>
<evidence type="ECO:0000259" key="4">
    <source>
        <dbReference type="Pfam" id="PF26082"/>
    </source>
</evidence>
<protein>
    <recommendedName>
        <fullName evidence="7">Ankyrin repeat protein</fullName>
    </recommendedName>
</protein>
<organism evidence="5 6">
    <name type="scientific">Phlyctema vagabunda</name>
    <dbReference type="NCBI Taxonomy" id="108571"/>
    <lineage>
        <taxon>Eukaryota</taxon>
        <taxon>Fungi</taxon>
        <taxon>Dikarya</taxon>
        <taxon>Ascomycota</taxon>
        <taxon>Pezizomycotina</taxon>
        <taxon>Leotiomycetes</taxon>
        <taxon>Helotiales</taxon>
        <taxon>Dermateaceae</taxon>
        <taxon>Phlyctema</taxon>
    </lineage>
</organism>
<gene>
    <name evidence="5" type="ORF">PVAG01_05918</name>
</gene>